<dbReference type="OrthoDB" id="9762238at2"/>
<dbReference type="PANTHER" id="PTHR38690:SF1">
    <property type="entry name" value="PROTEASE"/>
    <property type="match status" value="1"/>
</dbReference>
<dbReference type="Pfam" id="PF13116">
    <property type="entry name" value="YhdP"/>
    <property type="match status" value="1"/>
</dbReference>
<name>A0A220VC31_9GAMM</name>
<dbReference type="InterPro" id="IPR025263">
    <property type="entry name" value="YhdP_central"/>
</dbReference>
<dbReference type="Proteomes" id="UP000242175">
    <property type="component" value="Chromosome large"/>
</dbReference>
<dbReference type="KEGG" id="pmai:CF386_02305"/>
<accession>A0A220VC31</accession>
<reference evidence="2 3" key="1">
    <citation type="journal article" date="2016" name="Int. J. Syst. Evol. Microbiol.">
        <title>Paraphotobacterium marinum gen. nov., sp. nov., a member of the family Vibrionaceae, isolated from surface seawater.</title>
        <authorList>
            <person name="Huang Z."/>
            <person name="Dong C."/>
            <person name="Shao Z."/>
        </authorList>
    </citation>
    <scope>NUCLEOTIDE SEQUENCE [LARGE SCALE GENOMIC DNA]</scope>
    <source>
        <strain evidence="2 3">NSCS20N07D</strain>
    </source>
</reference>
<gene>
    <name evidence="2" type="ORF">CF386_02305</name>
</gene>
<dbReference type="InterPro" id="IPR011836">
    <property type="entry name" value="YhdP"/>
</dbReference>
<protein>
    <recommendedName>
        <fullName evidence="1">YhdP central domain-containing protein</fullName>
    </recommendedName>
</protein>
<evidence type="ECO:0000259" key="1">
    <source>
        <dbReference type="Pfam" id="PF13116"/>
    </source>
</evidence>
<sequence length="409" mass="46352">MKSNVDLTFKPNKKYDYDVSVNGVLHDMRTNLPFPLDTKPQKNKLMVFFKGSDKKDLIKARFNNVELGARNENSSSKSSYWEYSINNYDKEKKLDLLQWIDSFSALNTAHATNSNSGNKAYKFNIKFNKLYLGNTIWKNISLDNEIKNNKIKLQLKGKQIKGFLLLDNNNLIANFDKIYVQSVKSSKKVTNKPNAFSSIDDKSVFNNWLKSIRVQVNDLKFNKVQLGTLFTLIEKNDSKISMPVLSLFNNNNYVKASGLWTKSKGNFKTKLDISAKSKNIDQVLKNILSNYPLRDQNISGNLSLNWLGSPFNPQLGTLNGTSNLISNNGKIIDLNSQVNILSFLSVQSLLIKIQDGMKGDFSGGLNYDKIEIRSLIKNGTIFINKAQMSSPNLNLSLNGKVDLYRKKLI</sequence>
<feature type="domain" description="YhdP central" evidence="1">
    <location>
        <begin position="3"/>
        <end position="407"/>
    </location>
</feature>
<dbReference type="AlphaFoldDB" id="A0A220VC31"/>
<keyword evidence="3" id="KW-1185">Reference proteome</keyword>
<dbReference type="PANTHER" id="PTHR38690">
    <property type="entry name" value="PROTEASE-RELATED"/>
    <property type="match status" value="1"/>
</dbReference>
<proteinExistence type="predicted"/>
<organism evidence="2 3">
    <name type="scientific">Paraphotobacterium marinum</name>
    <dbReference type="NCBI Taxonomy" id="1755811"/>
    <lineage>
        <taxon>Bacteria</taxon>
        <taxon>Pseudomonadati</taxon>
        <taxon>Pseudomonadota</taxon>
        <taxon>Gammaproteobacteria</taxon>
        <taxon>Vibrionales</taxon>
        <taxon>Vibrionaceae</taxon>
        <taxon>Paraphotobacterium</taxon>
    </lineage>
</organism>
<dbReference type="EMBL" id="CP022355">
    <property type="protein sequence ID" value="ASK77958.1"/>
    <property type="molecule type" value="Genomic_DNA"/>
</dbReference>
<evidence type="ECO:0000313" key="2">
    <source>
        <dbReference type="EMBL" id="ASK77958.1"/>
    </source>
</evidence>
<dbReference type="RefSeq" id="WP_089072868.1">
    <property type="nucleotide sequence ID" value="NZ_CP022355.1"/>
</dbReference>
<evidence type="ECO:0000313" key="3">
    <source>
        <dbReference type="Proteomes" id="UP000242175"/>
    </source>
</evidence>